<dbReference type="InterPro" id="IPR000515">
    <property type="entry name" value="MetI-like"/>
</dbReference>
<proteinExistence type="inferred from homology"/>
<evidence type="ECO:0000313" key="11">
    <source>
        <dbReference type="Proteomes" id="UP000198825"/>
    </source>
</evidence>
<evidence type="ECO:0000256" key="1">
    <source>
        <dbReference type="ARBA" id="ARBA00004651"/>
    </source>
</evidence>
<evidence type="ECO:0000256" key="7">
    <source>
        <dbReference type="RuleBase" id="RU363032"/>
    </source>
</evidence>
<dbReference type="RefSeq" id="WP_091073678.1">
    <property type="nucleotide sequence ID" value="NZ_LT629799.1"/>
</dbReference>
<evidence type="ECO:0000256" key="6">
    <source>
        <dbReference type="ARBA" id="ARBA00023136"/>
    </source>
</evidence>
<dbReference type="PANTHER" id="PTHR43744:SF12">
    <property type="entry name" value="ABC TRANSPORTER PERMEASE PROTEIN MG189-RELATED"/>
    <property type="match status" value="1"/>
</dbReference>
<feature type="transmembrane region" description="Helical" evidence="7">
    <location>
        <begin position="171"/>
        <end position="193"/>
    </location>
</feature>
<feature type="transmembrane region" description="Helical" evidence="7">
    <location>
        <begin position="216"/>
        <end position="237"/>
    </location>
</feature>
<dbReference type="PROSITE" id="PS50928">
    <property type="entry name" value="ABC_TM1"/>
    <property type="match status" value="1"/>
</dbReference>
<keyword evidence="5 7" id="KW-1133">Transmembrane helix</keyword>
<evidence type="ECO:0000256" key="8">
    <source>
        <dbReference type="SAM" id="MobiDB-lite"/>
    </source>
</evidence>
<dbReference type="STRING" id="546874.SAMN04488544_1226"/>
<evidence type="ECO:0000259" key="9">
    <source>
        <dbReference type="PROSITE" id="PS50928"/>
    </source>
</evidence>
<dbReference type="Proteomes" id="UP000198825">
    <property type="component" value="Chromosome I"/>
</dbReference>
<comment type="similarity">
    <text evidence="7">Belongs to the binding-protein-dependent transport system permease family.</text>
</comment>
<protein>
    <submittedName>
        <fullName evidence="10">Carbohydrate ABC transporter membrane protein 2, CUT1 family</fullName>
    </submittedName>
</protein>
<evidence type="ECO:0000256" key="3">
    <source>
        <dbReference type="ARBA" id="ARBA00022475"/>
    </source>
</evidence>
<feature type="region of interest" description="Disordered" evidence="8">
    <location>
        <begin position="1"/>
        <end position="32"/>
    </location>
</feature>
<feature type="transmembrane region" description="Helical" evidence="7">
    <location>
        <begin position="133"/>
        <end position="159"/>
    </location>
</feature>
<reference evidence="11" key="1">
    <citation type="submission" date="2016-10" db="EMBL/GenBank/DDBJ databases">
        <authorList>
            <person name="Varghese N."/>
            <person name="Submissions S."/>
        </authorList>
    </citation>
    <scope>NUCLEOTIDE SEQUENCE [LARGE SCALE GENOMIC DNA]</scope>
    <source>
        <strain evidence="11">DSM 21743</strain>
    </source>
</reference>
<keyword evidence="4 7" id="KW-0812">Transmembrane</keyword>
<keyword evidence="11" id="KW-1185">Reference proteome</keyword>
<evidence type="ECO:0000256" key="5">
    <source>
        <dbReference type="ARBA" id="ARBA00022989"/>
    </source>
</evidence>
<gene>
    <name evidence="10" type="ORF">SAMN04488544_1226</name>
</gene>
<keyword evidence="6 7" id="KW-0472">Membrane</keyword>
<dbReference type="GO" id="GO:0055085">
    <property type="term" value="P:transmembrane transport"/>
    <property type="evidence" value="ECO:0007669"/>
    <property type="project" value="InterPro"/>
</dbReference>
<feature type="transmembrane region" description="Helical" evidence="7">
    <location>
        <begin position="258"/>
        <end position="279"/>
    </location>
</feature>
<dbReference type="OrthoDB" id="61122at2"/>
<comment type="subcellular location">
    <subcellularLocation>
        <location evidence="1 7">Cell membrane</location>
        <topology evidence="1 7">Multi-pass membrane protein</topology>
    </subcellularLocation>
</comment>
<dbReference type="SUPFAM" id="SSF161098">
    <property type="entry name" value="MetI-like"/>
    <property type="match status" value="1"/>
</dbReference>
<accession>A0A1H2M151</accession>
<dbReference type="AlphaFoldDB" id="A0A1H2M151"/>
<dbReference type="Pfam" id="PF00528">
    <property type="entry name" value="BPD_transp_1"/>
    <property type="match status" value="1"/>
</dbReference>
<evidence type="ECO:0000256" key="4">
    <source>
        <dbReference type="ARBA" id="ARBA00022692"/>
    </source>
</evidence>
<dbReference type="CDD" id="cd06261">
    <property type="entry name" value="TM_PBP2"/>
    <property type="match status" value="1"/>
</dbReference>
<dbReference type="InterPro" id="IPR035906">
    <property type="entry name" value="MetI-like_sf"/>
</dbReference>
<feature type="transmembrane region" description="Helical" evidence="7">
    <location>
        <begin position="318"/>
        <end position="337"/>
    </location>
</feature>
<evidence type="ECO:0000313" key="10">
    <source>
        <dbReference type="EMBL" id="SDU86967.1"/>
    </source>
</evidence>
<keyword evidence="2 7" id="KW-0813">Transport</keyword>
<dbReference type="EMBL" id="LT629799">
    <property type="protein sequence ID" value="SDU86967.1"/>
    <property type="molecule type" value="Genomic_DNA"/>
</dbReference>
<keyword evidence="3" id="KW-1003">Cell membrane</keyword>
<feature type="transmembrane region" description="Helical" evidence="7">
    <location>
        <begin position="63"/>
        <end position="86"/>
    </location>
</feature>
<dbReference type="Gene3D" id="1.10.3720.10">
    <property type="entry name" value="MetI-like"/>
    <property type="match status" value="1"/>
</dbReference>
<name>A0A1H2M151_9ACTN</name>
<sequence length="352" mass="39106">MSGFAERRRTARAPRAVREVVPDPGTPSTVADEREAVAPEATEAVFVNADVTVPPRKKRRSRWYWLAYVILVPTAILFVAPFAWLISASFQNIGDIFSWPPHWIPENPSSSGYQKFLGVGPLKGDESPQAWRWFLNSAFVACSVTVLQLFFNSLAAYVFAKREFPGKNVIFLLFLATMMIPGQITLIPNYLVIKHIPLFGGNNILGQGGSGWLDSYWGLIMPGVVSAFGIFLLRQYMVSIPDELLDAARIDGANEFSIYFRVVLPLCGPALAATGIFTFQGAWEDFFWPLIIVSSPDKYTAPLGLALFVVEKRTQWDVLFSGSVIATLPMIIVFIIFQRRFIQGISVSGLKG</sequence>
<feature type="domain" description="ABC transmembrane type-1" evidence="9">
    <location>
        <begin position="134"/>
        <end position="337"/>
    </location>
</feature>
<evidence type="ECO:0000256" key="2">
    <source>
        <dbReference type="ARBA" id="ARBA00022448"/>
    </source>
</evidence>
<organism evidence="10 11">
    <name type="scientific">Microlunatus sagamiharensis</name>
    <dbReference type="NCBI Taxonomy" id="546874"/>
    <lineage>
        <taxon>Bacteria</taxon>
        <taxon>Bacillati</taxon>
        <taxon>Actinomycetota</taxon>
        <taxon>Actinomycetes</taxon>
        <taxon>Propionibacteriales</taxon>
        <taxon>Propionibacteriaceae</taxon>
        <taxon>Microlunatus</taxon>
    </lineage>
</organism>
<dbReference type="GO" id="GO:0005886">
    <property type="term" value="C:plasma membrane"/>
    <property type="evidence" value="ECO:0007669"/>
    <property type="project" value="UniProtKB-SubCell"/>
</dbReference>
<dbReference type="PANTHER" id="PTHR43744">
    <property type="entry name" value="ABC TRANSPORTER PERMEASE PROTEIN MG189-RELATED-RELATED"/>
    <property type="match status" value="1"/>
</dbReference>